<dbReference type="InterPro" id="IPR050641">
    <property type="entry name" value="RIFMO-like"/>
</dbReference>
<dbReference type="Proteomes" id="UP000184040">
    <property type="component" value="Unassembled WGS sequence"/>
</dbReference>
<evidence type="ECO:0000259" key="3">
    <source>
        <dbReference type="Pfam" id="PF01494"/>
    </source>
</evidence>
<gene>
    <name evidence="4" type="ORF">SAMN04488012_11122</name>
</gene>
<dbReference type="GO" id="GO:0018659">
    <property type="term" value="F:4-hydroxybenzoate 3-monooxygenase activity"/>
    <property type="evidence" value="ECO:0007669"/>
    <property type="project" value="InterPro"/>
</dbReference>
<dbReference type="Pfam" id="PF01494">
    <property type="entry name" value="FAD_binding_3"/>
    <property type="match status" value="1"/>
</dbReference>
<keyword evidence="2" id="KW-0274">FAD</keyword>
<dbReference type="InterPro" id="IPR012733">
    <property type="entry name" value="HB_mOase"/>
</dbReference>
<proteinExistence type="predicted"/>
<dbReference type="SUPFAM" id="SSF54373">
    <property type="entry name" value="FAD-linked reductases, C-terminal domain"/>
    <property type="match status" value="1"/>
</dbReference>
<organism evidence="4 5">
    <name type="scientific">Palleronia salina</name>
    <dbReference type="NCBI Taxonomy" id="313368"/>
    <lineage>
        <taxon>Bacteria</taxon>
        <taxon>Pseudomonadati</taxon>
        <taxon>Pseudomonadota</taxon>
        <taxon>Alphaproteobacteria</taxon>
        <taxon>Rhodobacterales</taxon>
        <taxon>Roseobacteraceae</taxon>
        <taxon>Palleronia</taxon>
    </lineage>
</organism>
<dbReference type="Gene3D" id="3.50.50.60">
    <property type="entry name" value="FAD/NAD(P)-binding domain"/>
    <property type="match status" value="1"/>
</dbReference>
<dbReference type="STRING" id="313368.SAMN04488012_11122"/>
<keyword evidence="4" id="KW-0503">Monooxygenase</keyword>
<dbReference type="InterPro" id="IPR002938">
    <property type="entry name" value="FAD-bd"/>
</dbReference>
<dbReference type="AlphaFoldDB" id="A0A1M6K3M9"/>
<reference evidence="4 5" key="1">
    <citation type="submission" date="2016-11" db="EMBL/GenBank/DDBJ databases">
        <authorList>
            <person name="Jaros S."/>
            <person name="Januszkiewicz K."/>
            <person name="Wedrychowicz H."/>
        </authorList>
    </citation>
    <scope>NUCLEOTIDE SEQUENCE [LARGE SCALE GENOMIC DNA]</scope>
    <source>
        <strain evidence="4 5">DSM 26892</strain>
    </source>
</reference>
<dbReference type="NCBIfam" id="NF006091">
    <property type="entry name" value="PRK08243.1"/>
    <property type="match status" value="1"/>
</dbReference>
<dbReference type="PANTHER" id="PTHR43004">
    <property type="entry name" value="TRK SYSTEM POTASSIUM UPTAKE PROTEIN"/>
    <property type="match status" value="1"/>
</dbReference>
<protein>
    <submittedName>
        <fullName evidence="4">p-hydroxybenzoate 3-monooxygenase</fullName>
    </submittedName>
</protein>
<dbReference type="PANTHER" id="PTHR43004:SF3">
    <property type="entry name" value="P-HYDROXYBENZOATE HYDROXYLASE"/>
    <property type="match status" value="1"/>
</dbReference>
<evidence type="ECO:0000313" key="5">
    <source>
        <dbReference type="Proteomes" id="UP000184040"/>
    </source>
</evidence>
<evidence type="ECO:0000313" key="4">
    <source>
        <dbReference type="EMBL" id="SHJ53556.1"/>
    </source>
</evidence>
<dbReference type="Gene3D" id="3.30.9.10">
    <property type="entry name" value="D-Amino Acid Oxidase, subunit A, domain 2"/>
    <property type="match status" value="1"/>
</dbReference>
<dbReference type="PRINTS" id="PR00420">
    <property type="entry name" value="RNGMNOXGNASE"/>
</dbReference>
<evidence type="ECO:0000256" key="1">
    <source>
        <dbReference type="ARBA" id="ARBA00022630"/>
    </source>
</evidence>
<dbReference type="RefSeq" id="WP_073129409.1">
    <property type="nucleotide sequence ID" value="NZ_FQZA01000011.1"/>
</dbReference>
<dbReference type="InterPro" id="IPR036188">
    <property type="entry name" value="FAD/NAD-bd_sf"/>
</dbReference>
<dbReference type="GO" id="GO:0071949">
    <property type="term" value="F:FAD binding"/>
    <property type="evidence" value="ECO:0007669"/>
    <property type="project" value="InterPro"/>
</dbReference>
<evidence type="ECO:0000256" key="2">
    <source>
        <dbReference type="ARBA" id="ARBA00022827"/>
    </source>
</evidence>
<dbReference type="GO" id="GO:0043639">
    <property type="term" value="P:benzoate catabolic process"/>
    <property type="evidence" value="ECO:0007669"/>
    <property type="project" value="InterPro"/>
</dbReference>
<dbReference type="SUPFAM" id="SSF51905">
    <property type="entry name" value="FAD/NAD(P)-binding domain"/>
    <property type="match status" value="1"/>
</dbReference>
<keyword evidence="5" id="KW-1185">Reference proteome</keyword>
<dbReference type="EMBL" id="FQZA01000011">
    <property type="protein sequence ID" value="SHJ53556.1"/>
    <property type="molecule type" value="Genomic_DNA"/>
</dbReference>
<sequence>MTQTVKTQVCIIGAGPSGLLLSQLLANAGIDTVVIDRRDRAYIEGRIRAGVLEQGTVTALEEAGVADRLHREGLPHEGFDLAFDGDRHRIDIKALTGKSVTVYGQTEVTKDLFDKRFEEGQVFYFDVPDAKPVDITSDRPKVAFTHDGAQIVVECDYIAGCDGFHGVSRQSIPADVLKTFERVYPFGWLGVMVERPPVSHELIYANHARGFALASMRSETRSRYYVQCDLSDDVDEWSDDRFWEELALRLGPDAASKLETGPSFEKSIAPLRSFVAEPMRHGNLFLAGDAAHIVPPTGAKGLNLAVADIRILSRALIAHFRDGDDHHIDTYSETVLRRVWKVERFSWQLSTLMHQFPENSPFEKRMQRAEFDFLSSSEAASRAIADNYVGLPLD</sequence>
<accession>A0A1M6K3M9</accession>
<keyword evidence="4" id="KW-0560">Oxidoreductase</keyword>
<dbReference type="NCBIfam" id="TIGR02360">
    <property type="entry name" value="pbenz_hydroxyl"/>
    <property type="match status" value="1"/>
</dbReference>
<keyword evidence="1" id="KW-0285">Flavoprotein</keyword>
<feature type="domain" description="FAD-binding" evidence="3">
    <location>
        <begin position="6"/>
        <end position="346"/>
    </location>
</feature>
<name>A0A1M6K3M9_9RHOB</name>